<reference evidence="1 2" key="1">
    <citation type="submission" date="2020-01" db="EMBL/GenBank/DDBJ databases">
        <title>Identification and distribution of gene clusters putatively required for synthesis of sphingolipid metabolism inhibitors in phylogenetically diverse species of the filamentous fungus Fusarium.</title>
        <authorList>
            <person name="Kim H.-S."/>
            <person name="Busman M."/>
            <person name="Brown D.W."/>
            <person name="Divon H."/>
            <person name="Uhlig S."/>
            <person name="Proctor R.H."/>
        </authorList>
    </citation>
    <scope>NUCLEOTIDE SEQUENCE [LARGE SCALE GENOMIC DNA]</scope>
    <source>
        <strain evidence="1 2">NRRL 13308</strain>
    </source>
</reference>
<name>A0A8H4J9D1_9HYPO</name>
<evidence type="ECO:0000313" key="1">
    <source>
        <dbReference type="EMBL" id="KAF4415476.1"/>
    </source>
</evidence>
<dbReference type="Proteomes" id="UP000536711">
    <property type="component" value="Unassembled WGS sequence"/>
</dbReference>
<keyword evidence="2" id="KW-1185">Reference proteome</keyword>
<dbReference type="AlphaFoldDB" id="A0A8H4J9D1"/>
<sequence>MHSAAGQASIQRSLNCIQTEDLSTAKRLLEDWSPLRRIPSPLECVVKFRKNMMLGRILRYQGLFWESLTHLERAQAVVMKENDLTFYEDFHELICDLADTLRELDEPASGECHLRAEITRRDESGISTGKSLLQISLTEALFA</sequence>
<organism evidence="1 2">
    <name type="scientific">Fusarium acutatum</name>
    <dbReference type="NCBI Taxonomy" id="78861"/>
    <lineage>
        <taxon>Eukaryota</taxon>
        <taxon>Fungi</taxon>
        <taxon>Dikarya</taxon>
        <taxon>Ascomycota</taxon>
        <taxon>Pezizomycotina</taxon>
        <taxon>Sordariomycetes</taxon>
        <taxon>Hypocreomycetidae</taxon>
        <taxon>Hypocreales</taxon>
        <taxon>Nectriaceae</taxon>
        <taxon>Fusarium</taxon>
        <taxon>Fusarium fujikuroi species complex</taxon>
    </lineage>
</organism>
<comment type="caution">
    <text evidence="1">The sequence shown here is derived from an EMBL/GenBank/DDBJ whole genome shotgun (WGS) entry which is preliminary data.</text>
</comment>
<dbReference type="EMBL" id="JAADJF010000546">
    <property type="protein sequence ID" value="KAF4415476.1"/>
    <property type="molecule type" value="Genomic_DNA"/>
</dbReference>
<protein>
    <submittedName>
        <fullName evidence="1">Uncharacterized protein</fullName>
    </submittedName>
</protein>
<proteinExistence type="predicted"/>
<accession>A0A8H4J9D1</accession>
<evidence type="ECO:0000313" key="2">
    <source>
        <dbReference type="Proteomes" id="UP000536711"/>
    </source>
</evidence>
<gene>
    <name evidence="1" type="ORF">FACUT_13375</name>
</gene>
<dbReference type="OrthoDB" id="427518at2759"/>